<dbReference type="RefSeq" id="XP_052946238.1">
    <property type="nucleotide sequence ID" value="XM_053093269.1"/>
</dbReference>
<sequence>MIDPILIRTPPILHPDILVRILYFCPRATQAVAARLSKDLHELAITALYRHLSLNFDSPHPLSRGHSYQTAYTPTPNPNPNISLIRSLHVFSTNTRGRSALSSIPASSLAIPNLRSLHIQLDADTNRWPQSGTLARSLLEPGPPELILSADEGCDVLRWLILSRCMERIPSGVRTLVIQTSYGRAGVRGGGNGRSWPLSADAWFKSVVKETASWGVSPFTGDISLRVQGHCGVEGEARRSDGEGNGGQDEQWSEVLLTLARNIAILRLLAMRRTGMVRVMLPEVPAPIMRISEVKEPGGAVKGEERKLGLIDMIQLAMMEMAEWRGLREDVVDQAMAGIEVHG</sequence>
<reference evidence="1" key="1">
    <citation type="journal article" date="2022" name="G3 (Bethesda)">
        <title>High quality genome of the basidiomycete yeast Dioszegia hungarica PDD-24b-2 isolated from cloud water.</title>
        <authorList>
            <person name="Jarrige D."/>
            <person name="Haridas S."/>
            <person name="Bleykasten-Grosshans C."/>
            <person name="Joly M."/>
            <person name="Nadalig T."/>
            <person name="Sancelme M."/>
            <person name="Vuilleumier S."/>
            <person name="Grigoriev I.V."/>
            <person name="Amato P."/>
            <person name="Bringel F."/>
        </authorList>
    </citation>
    <scope>NUCLEOTIDE SEQUENCE</scope>
    <source>
        <strain evidence="1">PDD-24b-2</strain>
    </source>
</reference>
<protein>
    <submittedName>
        <fullName evidence="1">Uncharacterized protein</fullName>
    </submittedName>
</protein>
<dbReference type="AlphaFoldDB" id="A0AA38HCL2"/>
<organism evidence="1 2">
    <name type="scientific">Dioszegia hungarica</name>
    <dbReference type="NCBI Taxonomy" id="4972"/>
    <lineage>
        <taxon>Eukaryota</taxon>
        <taxon>Fungi</taxon>
        <taxon>Dikarya</taxon>
        <taxon>Basidiomycota</taxon>
        <taxon>Agaricomycotina</taxon>
        <taxon>Tremellomycetes</taxon>
        <taxon>Tremellales</taxon>
        <taxon>Bulleribasidiaceae</taxon>
        <taxon>Dioszegia</taxon>
    </lineage>
</organism>
<evidence type="ECO:0000313" key="2">
    <source>
        <dbReference type="Proteomes" id="UP001164286"/>
    </source>
</evidence>
<dbReference type="EMBL" id="JAKWFO010000005">
    <property type="protein sequence ID" value="KAI9636461.1"/>
    <property type="molecule type" value="Genomic_DNA"/>
</dbReference>
<name>A0AA38HCL2_9TREE</name>
<dbReference type="Proteomes" id="UP001164286">
    <property type="component" value="Unassembled WGS sequence"/>
</dbReference>
<comment type="caution">
    <text evidence="1">The sequence shown here is derived from an EMBL/GenBank/DDBJ whole genome shotgun (WGS) entry which is preliminary data.</text>
</comment>
<proteinExistence type="predicted"/>
<keyword evidence="2" id="KW-1185">Reference proteome</keyword>
<accession>A0AA38HCL2</accession>
<evidence type="ECO:0000313" key="1">
    <source>
        <dbReference type="EMBL" id="KAI9636461.1"/>
    </source>
</evidence>
<gene>
    <name evidence="1" type="ORF">MKK02DRAFT_45167</name>
</gene>
<dbReference type="GeneID" id="77732474"/>